<dbReference type="InterPro" id="IPR036390">
    <property type="entry name" value="WH_DNA-bd_sf"/>
</dbReference>
<reference evidence="2 3" key="1">
    <citation type="submission" date="2016-04" db="EMBL/GenBank/DDBJ databases">
        <title>Complete genome sequence and analysis of deep-sea sediment isolate, Amycolatopsis sp. WP1.</title>
        <authorList>
            <person name="Wang H."/>
            <person name="Chen S."/>
            <person name="Wu Q."/>
        </authorList>
    </citation>
    <scope>NUCLEOTIDE SEQUENCE [LARGE SCALE GENOMIC DNA]</scope>
    <source>
        <strain evidence="2 3">WP1</strain>
    </source>
</reference>
<dbReference type="AlphaFoldDB" id="A0A344L6V3"/>
<gene>
    <name evidence="2" type="ORF">A4R43_15630</name>
</gene>
<proteinExistence type="predicted"/>
<evidence type="ECO:0000313" key="3">
    <source>
        <dbReference type="Proteomes" id="UP000250434"/>
    </source>
</evidence>
<evidence type="ECO:0000259" key="1">
    <source>
        <dbReference type="PROSITE" id="PS50995"/>
    </source>
</evidence>
<evidence type="ECO:0000313" key="2">
    <source>
        <dbReference type="EMBL" id="AXB43777.1"/>
    </source>
</evidence>
<dbReference type="SMART" id="SM00347">
    <property type="entry name" value="HTH_MARR"/>
    <property type="match status" value="1"/>
</dbReference>
<protein>
    <submittedName>
        <fullName evidence="2">MarR family transcriptional regulator</fullName>
    </submittedName>
</protein>
<dbReference type="EMBL" id="CP015163">
    <property type="protein sequence ID" value="AXB43777.1"/>
    <property type="molecule type" value="Genomic_DNA"/>
</dbReference>
<dbReference type="KEGG" id="aab:A4R43_15630"/>
<dbReference type="InterPro" id="IPR000835">
    <property type="entry name" value="HTH_MarR-typ"/>
</dbReference>
<dbReference type="SUPFAM" id="SSF46785">
    <property type="entry name" value="Winged helix' DNA-binding domain"/>
    <property type="match status" value="1"/>
</dbReference>
<sequence>MPEQRLYFLLQRAAHELRVDADRRCLGAAGITTAQLGALFAVRESPGLSQRDLAAVLGQRESAITAMVNRLTAAGLLARERHPEQHRARCLVLTEGGEDALARIRPELDRFNAELRALLGDGFDDTVAALARLAGFRTSAPRADAP</sequence>
<dbReference type="PANTHER" id="PTHR33164:SF43">
    <property type="entry name" value="HTH-TYPE TRANSCRIPTIONAL REPRESSOR YETL"/>
    <property type="match status" value="1"/>
</dbReference>
<dbReference type="InterPro" id="IPR039422">
    <property type="entry name" value="MarR/SlyA-like"/>
</dbReference>
<dbReference type="InterPro" id="IPR036388">
    <property type="entry name" value="WH-like_DNA-bd_sf"/>
</dbReference>
<feature type="domain" description="HTH marR-type" evidence="1">
    <location>
        <begin position="3"/>
        <end position="139"/>
    </location>
</feature>
<dbReference type="OrthoDB" id="162531at2"/>
<organism evidence="2 3">
    <name type="scientific">Amycolatopsis albispora</name>
    <dbReference type="NCBI Taxonomy" id="1804986"/>
    <lineage>
        <taxon>Bacteria</taxon>
        <taxon>Bacillati</taxon>
        <taxon>Actinomycetota</taxon>
        <taxon>Actinomycetes</taxon>
        <taxon>Pseudonocardiales</taxon>
        <taxon>Pseudonocardiaceae</taxon>
        <taxon>Amycolatopsis</taxon>
    </lineage>
</organism>
<dbReference type="Proteomes" id="UP000250434">
    <property type="component" value="Chromosome"/>
</dbReference>
<dbReference type="Pfam" id="PF12802">
    <property type="entry name" value="MarR_2"/>
    <property type="match status" value="1"/>
</dbReference>
<dbReference type="Gene3D" id="1.10.10.10">
    <property type="entry name" value="Winged helix-like DNA-binding domain superfamily/Winged helix DNA-binding domain"/>
    <property type="match status" value="1"/>
</dbReference>
<dbReference type="GO" id="GO:0003700">
    <property type="term" value="F:DNA-binding transcription factor activity"/>
    <property type="evidence" value="ECO:0007669"/>
    <property type="project" value="InterPro"/>
</dbReference>
<accession>A0A344L6V3</accession>
<dbReference type="PROSITE" id="PS50995">
    <property type="entry name" value="HTH_MARR_2"/>
    <property type="match status" value="1"/>
</dbReference>
<dbReference type="PANTHER" id="PTHR33164">
    <property type="entry name" value="TRANSCRIPTIONAL REGULATOR, MARR FAMILY"/>
    <property type="match status" value="1"/>
</dbReference>
<keyword evidence="3" id="KW-1185">Reference proteome</keyword>
<dbReference type="GO" id="GO:0006950">
    <property type="term" value="P:response to stress"/>
    <property type="evidence" value="ECO:0007669"/>
    <property type="project" value="TreeGrafter"/>
</dbReference>
<name>A0A344L6V3_9PSEU</name>
<dbReference type="RefSeq" id="WP_113693012.1">
    <property type="nucleotide sequence ID" value="NZ_CP015163.1"/>
</dbReference>